<evidence type="ECO:0000259" key="3">
    <source>
        <dbReference type="PROSITE" id="PS50891"/>
    </source>
</evidence>
<accession>A0ABD1YWY6</accession>
<dbReference type="PROSITE" id="PS50891">
    <property type="entry name" value="LOB"/>
    <property type="match status" value="1"/>
</dbReference>
<organism evidence="4 5">
    <name type="scientific">Riccia fluitans</name>
    <dbReference type="NCBI Taxonomy" id="41844"/>
    <lineage>
        <taxon>Eukaryota</taxon>
        <taxon>Viridiplantae</taxon>
        <taxon>Streptophyta</taxon>
        <taxon>Embryophyta</taxon>
        <taxon>Marchantiophyta</taxon>
        <taxon>Marchantiopsida</taxon>
        <taxon>Marchantiidae</taxon>
        <taxon>Marchantiales</taxon>
        <taxon>Ricciaceae</taxon>
        <taxon>Riccia</taxon>
    </lineage>
</organism>
<proteinExistence type="inferred from homology"/>
<sequence length="422" mass="46060">MSYAPSEIDMRLLSHLLLRPLRPHLVVPLPLPPRCRTGAAVWCGVTVIYESHRLQEVRFGAQVIAQGGEQKVVESVTRKSPAALWLTELWRTLHSSQTISDYIVRSHHPLGAQGGTITSKIVGRTPRMSCNGCRVLRKGCSESCILRPCLQWIESADAQGHATVFVAKFFGRSGLMGFISVVPPNQRPAVFQSLLYEACGRTVNPVFGAVGLLWAGNWAACQAAVETVLKGGTLRPPSPSSLSDGGISSLPNLAAAGATFAAPCGQEEKRSSCPTTEAGSGLSLATNEKSNDCFKNVREVRETMRERVNPPSARFGGRQAQLMMQQPEIIVESRLPEMNGDSSEVNRQWVWRNQKFNQPASNLPFRLDLSHVQLARAGCGPTMAKEEEVEDLRRTDGPLVLAPVARRVRPRTDVPDVSPKEG</sequence>
<dbReference type="AlphaFoldDB" id="A0ABD1YWY6"/>
<dbReference type="PANTHER" id="PTHR31304:SF62">
    <property type="entry name" value="LOB DOMAIN-CONTAINING PROTEIN"/>
    <property type="match status" value="1"/>
</dbReference>
<comment type="caution">
    <text evidence="4">The sequence shown here is derived from an EMBL/GenBank/DDBJ whole genome shotgun (WGS) entry which is preliminary data.</text>
</comment>
<evidence type="ECO:0000313" key="5">
    <source>
        <dbReference type="Proteomes" id="UP001605036"/>
    </source>
</evidence>
<evidence type="ECO:0000256" key="1">
    <source>
        <dbReference type="ARBA" id="ARBA00005474"/>
    </source>
</evidence>
<feature type="domain" description="LOB" evidence="3">
    <location>
        <begin position="128"/>
        <end position="234"/>
    </location>
</feature>
<reference evidence="4 5" key="1">
    <citation type="submission" date="2024-09" db="EMBL/GenBank/DDBJ databases">
        <title>Chromosome-scale assembly of Riccia fluitans.</title>
        <authorList>
            <person name="Paukszto L."/>
            <person name="Sawicki J."/>
            <person name="Karawczyk K."/>
            <person name="Piernik-Szablinska J."/>
            <person name="Szczecinska M."/>
            <person name="Mazdziarz M."/>
        </authorList>
    </citation>
    <scope>NUCLEOTIDE SEQUENCE [LARGE SCALE GENOMIC DNA]</scope>
    <source>
        <strain evidence="4">Rf_01</strain>
        <tissue evidence="4">Aerial parts of the thallus</tissue>
    </source>
</reference>
<dbReference type="EMBL" id="JBHFFA010000003">
    <property type="protein sequence ID" value="KAL2635033.1"/>
    <property type="molecule type" value="Genomic_DNA"/>
</dbReference>
<dbReference type="InterPro" id="IPR004883">
    <property type="entry name" value="LOB"/>
</dbReference>
<evidence type="ECO:0000313" key="4">
    <source>
        <dbReference type="EMBL" id="KAL2635033.1"/>
    </source>
</evidence>
<dbReference type="Proteomes" id="UP001605036">
    <property type="component" value="Unassembled WGS sequence"/>
</dbReference>
<dbReference type="PANTHER" id="PTHR31304">
    <property type="entry name" value="LOB DOMAIN-CONTAINING PROTEIN 38"/>
    <property type="match status" value="1"/>
</dbReference>
<feature type="compositionally biased region" description="Basic and acidic residues" evidence="2">
    <location>
        <begin position="410"/>
        <end position="422"/>
    </location>
</feature>
<keyword evidence="5" id="KW-1185">Reference proteome</keyword>
<gene>
    <name evidence="4" type="ORF">R1flu_006512</name>
</gene>
<evidence type="ECO:0000256" key="2">
    <source>
        <dbReference type="SAM" id="MobiDB-lite"/>
    </source>
</evidence>
<protein>
    <recommendedName>
        <fullName evidence="3">LOB domain-containing protein</fullName>
    </recommendedName>
</protein>
<feature type="region of interest" description="Disordered" evidence="2">
    <location>
        <begin position="403"/>
        <end position="422"/>
    </location>
</feature>
<comment type="similarity">
    <text evidence="1">Belongs to the LOB domain-containing protein family.</text>
</comment>
<name>A0ABD1YWY6_9MARC</name>
<dbReference type="Pfam" id="PF03195">
    <property type="entry name" value="LOB"/>
    <property type="match status" value="1"/>
</dbReference>